<dbReference type="GO" id="GO:0005829">
    <property type="term" value="C:cytosol"/>
    <property type="evidence" value="ECO:0007669"/>
    <property type="project" value="TreeGrafter"/>
</dbReference>
<dbReference type="GO" id="GO:0010124">
    <property type="term" value="P:phenylacetate catabolic process"/>
    <property type="evidence" value="ECO:0007669"/>
    <property type="project" value="InterPro"/>
</dbReference>
<dbReference type="SUPFAM" id="SSF47240">
    <property type="entry name" value="Ferritin-like"/>
    <property type="match status" value="1"/>
</dbReference>
<keyword evidence="2" id="KW-1185">Reference proteome</keyword>
<evidence type="ECO:0000313" key="2">
    <source>
        <dbReference type="Proteomes" id="UP000247591"/>
    </source>
</evidence>
<dbReference type="InterPro" id="IPR011881">
    <property type="entry name" value="PaaA"/>
</dbReference>
<name>A0A318RKQ2_WILLI</name>
<dbReference type="PANTHER" id="PTHR30458">
    <property type="entry name" value="PHENYLACETIC ACID DEGRADATION PROTEIN PAA"/>
    <property type="match status" value="1"/>
</dbReference>
<accession>A0A318RKQ2</accession>
<dbReference type="Pfam" id="PF05138">
    <property type="entry name" value="PaaA_PaaC"/>
    <property type="match status" value="1"/>
</dbReference>
<dbReference type="NCBIfam" id="TIGR02156">
    <property type="entry name" value="PA_CoA_Oxy1"/>
    <property type="match status" value="1"/>
</dbReference>
<proteinExistence type="predicted"/>
<dbReference type="OrthoDB" id="5292502at2"/>
<evidence type="ECO:0000313" key="1">
    <source>
        <dbReference type="EMBL" id="PYE15909.1"/>
    </source>
</evidence>
<reference evidence="1 2" key="1">
    <citation type="submission" date="2018-06" db="EMBL/GenBank/DDBJ databases">
        <title>Genomic Encyclopedia of Type Strains, Phase IV (KMG-IV): sequencing the most valuable type-strain genomes for metagenomic binning, comparative biology and taxonomic classification.</title>
        <authorList>
            <person name="Goeker M."/>
        </authorList>
    </citation>
    <scope>NUCLEOTIDE SEQUENCE [LARGE SCALE GENOMIC DNA]</scope>
    <source>
        <strain evidence="1 2">DSM 45521</strain>
    </source>
</reference>
<dbReference type="InterPro" id="IPR012347">
    <property type="entry name" value="Ferritin-like"/>
</dbReference>
<dbReference type="FunFam" id="1.20.1260.10:FF:000010">
    <property type="entry name" value="1,2-phenylacetyl-CoA epoxidase subunit A"/>
    <property type="match status" value="1"/>
</dbReference>
<dbReference type="Proteomes" id="UP000247591">
    <property type="component" value="Unassembled WGS sequence"/>
</dbReference>
<dbReference type="AlphaFoldDB" id="A0A318RKQ2"/>
<sequence>MNTSHDISGAPEEALLQEFDHTIDAGQRVEPRDWMPDGYRKTLIRQIAQHAHSEIIGMQPEGNWLTRAPSLRRKAILMAKVQDEAGHGLYLYSAAETLGADRSDLTEKLIEGKQKYSSIFNYPTLTYADVGTIGWLVDGAAICNQVPLCRSSFGPYARAMIRVCKEESFHQRQGFELLTKMMRGTDEQRAMVQESVNRWWWPALMMFGPPDDESPNTEQSMKWGIKRHTNDELRQRFVDMSIPQAKALGVTFPDPDLKWNANRKSHDFGEPDWSEFLAVVKGNGTSNIERIANRRAAHEDGAWVREAAMAFAARDKKAAS</sequence>
<dbReference type="InterPro" id="IPR009078">
    <property type="entry name" value="Ferritin-like_SF"/>
</dbReference>
<dbReference type="GO" id="GO:0097266">
    <property type="term" value="F:phenylacetyl-CoA 1,2-epoxidase activity"/>
    <property type="evidence" value="ECO:0007669"/>
    <property type="project" value="InterPro"/>
</dbReference>
<protein>
    <submittedName>
        <fullName evidence="1">Ring-1,2-phenylacetyl-CoA epoxidase subunit PaaA</fullName>
    </submittedName>
</protein>
<dbReference type="InterPro" id="IPR007814">
    <property type="entry name" value="PaaA_PaaC"/>
</dbReference>
<dbReference type="RefSeq" id="WP_110470550.1">
    <property type="nucleotide sequence ID" value="NZ_QJSP01000009.1"/>
</dbReference>
<dbReference type="InterPro" id="IPR052703">
    <property type="entry name" value="Aromatic_CoA_ox/epox"/>
</dbReference>
<dbReference type="PANTHER" id="PTHR30458:SF2">
    <property type="entry name" value="1,2-PHENYLACETYL-COA EPOXIDASE, SUBUNIT A"/>
    <property type="match status" value="1"/>
</dbReference>
<dbReference type="EMBL" id="QJSP01000009">
    <property type="protein sequence ID" value="PYE15909.1"/>
    <property type="molecule type" value="Genomic_DNA"/>
</dbReference>
<dbReference type="Gene3D" id="1.20.1260.10">
    <property type="match status" value="1"/>
</dbReference>
<gene>
    <name evidence="1" type="ORF">DFR67_109137</name>
</gene>
<organism evidence="1 2">
    <name type="scientific">Williamsia limnetica</name>
    <dbReference type="NCBI Taxonomy" id="882452"/>
    <lineage>
        <taxon>Bacteria</taxon>
        <taxon>Bacillati</taxon>
        <taxon>Actinomycetota</taxon>
        <taxon>Actinomycetes</taxon>
        <taxon>Mycobacteriales</taxon>
        <taxon>Nocardiaceae</taxon>
        <taxon>Williamsia</taxon>
    </lineage>
</organism>
<comment type="caution">
    <text evidence="1">The sequence shown here is derived from an EMBL/GenBank/DDBJ whole genome shotgun (WGS) entry which is preliminary data.</text>
</comment>